<dbReference type="InterPro" id="IPR023574">
    <property type="entry name" value="Ribosomal_uL4_dom_sf"/>
</dbReference>
<evidence type="ECO:0000256" key="2">
    <source>
        <dbReference type="ARBA" id="ARBA00022980"/>
    </source>
</evidence>
<organism evidence="7 8">
    <name type="scientific">SAR86 cluster bacterium</name>
    <dbReference type="NCBI Taxonomy" id="2030880"/>
    <lineage>
        <taxon>Bacteria</taxon>
        <taxon>Pseudomonadati</taxon>
        <taxon>Pseudomonadota</taxon>
        <taxon>Gammaproteobacteria</taxon>
        <taxon>SAR86 cluster</taxon>
    </lineage>
</organism>
<dbReference type="GO" id="GO:1990904">
    <property type="term" value="C:ribonucleoprotein complex"/>
    <property type="evidence" value="ECO:0007669"/>
    <property type="project" value="UniProtKB-KW"/>
</dbReference>
<proteinExistence type="inferred from homology"/>
<sequence>MKIELLSSTKNQDINISDNAFSKDFNESLVHQAVVSFMAGSRQGTSKQKTRSEVRGGGKKPYRQKGTGRARAGTIRSPLWRGGGVTFAATPRDYSKKINKKMYRAAIRSIFSELLRQGRLVAIEQPVLEKPKTKEINNFLNEFSLSKVLIITDELDINLYLSARNIPNVDIITVREINPVNLLKAQKVAVTADAFKKIEEWIDA</sequence>
<keyword evidence="5" id="KW-0699">rRNA-binding</keyword>
<comment type="caution">
    <text evidence="7">The sequence shown here is derived from an EMBL/GenBank/DDBJ whole genome shotgun (WGS) entry which is preliminary data.</text>
</comment>
<accession>A0A520MJW5</accession>
<dbReference type="PANTHER" id="PTHR10746">
    <property type="entry name" value="50S RIBOSOMAL PROTEIN L4"/>
    <property type="match status" value="1"/>
</dbReference>
<protein>
    <recommendedName>
        <fullName evidence="4 5">Large ribosomal subunit protein uL4</fullName>
    </recommendedName>
</protein>
<name>A0A520MJW5_9GAMM</name>
<comment type="similarity">
    <text evidence="1 5">Belongs to the universal ribosomal protein uL4 family.</text>
</comment>
<dbReference type="InterPro" id="IPR013005">
    <property type="entry name" value="Ribosomal_uL4-like"/>
</dbReference>
<dbReference type="Proteomes" id="UP000315782">
    <property type="component" value="Unassembled WGS sequence"/>
</dbReference>
<evidence type="ECO:0000313" key="8">
    <source>
        <dbReference type="Proteomes" id="UP000315782"/>
    </source>
</evidence>
<dbReference type="HAMAP" id="MF_01328_B">
    <property type="entry name" value="Ribosomal_uL4_B"/>
    <property type="match status" value="1"/>
</dbReference>
<evidence type="ECO:0000313" key="7">
    <source>
        <dbReference type="EMBL" id="RZO21502.1"/>
    </source>
</evidence>
<dbReference type="GO" id="GO:0005840">
    <property type="term" value="C:ribosome"/>
    <property type="evidence" value="ECO:0007669"/>
    <property type="project" value="UniProtKB-KW"/>
</dbReference>
<dbReference type="GO" id="GO:0019843">
    <property type="term" value="F:rRNA binding"/>
    <property type="evidence" value="ECO:0007669"/>
    <property type="project" value="UniProtKB-UniRule"/>
</dbReference>
<feature type="compositionally biased region" description="Basic residues" evidence="6">
    <location>
        <begin position="57"/>
        <end position="68"/>
    </location>
</feature>
<dbReference type="NCBIfam" id="TIGR03953">
    <property type="entry name" value="rplD_bact"/>
    <property type="match status" value="1"/>
</dbReference>
<gene>
    <name evidence="5" type="primary">rplD</name>
    <name evidence="7" type="ORF">EVA96_01285</name>
</gene>
<keyword evidence="2 5" id="KW-0689">Ribosomal protein</keyword>
<dbReference type="GO" id="GO:0006412">
    <property type="term" value="P:translation"/>
    <property type="evidence" value="ECO:0007669"/>
    <property type="project" value="UniProtKB-UniRule"/>
</dbReference>
<dbReference type="SUPFAM" id="SSF52166">
    <property type="entry name" value="Ribosomal protein L4"/>
    <property type="match status" value="1"/>
</dbReference>
<evidence type="ECO:0000256" key="1">
    <source>
        <dbReference type="ARBA" id="ARBA00010528"/>
    </source>
</evidence>
<evidence type="ECO:0000256" key="4">
    <source>
        <dbReference type="ARBA" id="ARBA00035244"/>
    </source>
</evidence>
<comment type="function">
    <text evidence="5">One of the primary rRNA binding proteins, this protein initially binds near the 5'-end of the 23S rRNA. It is important during the early stages of 50S assembly. It makes multiple contacts with different domains of the 23S rRNA in the assembled 50S subunit and ribosome.</text>
</comment>
<evidence type="ECO:0000256" key="3">
    <source>
        <dbReference type="ARBA" id="ARBA00023274"/>
    </source>
</evidence>
<dbReference type="EMBL" id="SHBI01000003">
    <property type="protein sequence ID" value="RZO21502.1"/>
    <property type="molecule type" value="Genomic_DNA"/>
</dbReference>
<dbReference type="InterPro" id="IPR002136">
    <property type="entry name" value="Ribosomal_uL4"/>
</dbReference>
<comment type="subunit">
    <text evidence="5">Part of the 50S ribosomal subunit.</text>
</comment>
<dbReference type="Pfam" id="PF00573">
    <property type="entry name" value="Ribosomal_L4"/>
    <property type="match status" value="1"/>
</dbReference>
<feature type="region of interest" description="Disordered" evidence="6">
    <location>
        <begin position="40"/>
        <end position="71"/>
    </location>
</feature>
<evidence type="ECO:0000256" key="5">
    <source>
        <dbReference type="HAMAP-Rule" id="MF_01328"/>
    </source>
</evidence>
<dbReference type="PANTHER" id="PTHR10746:SF6">
    <property type="entry name" value="LARGE RIBOSOMAL SUBUNIT PROTEIN UL4M"/>
    <property type="match status" value="1"/>
</dbReference>
<reference evidence="7 8" key="1">
    <citation type="submission" date="2019-02" db="EMBL/GenBank/DDBJ databases">
        <title>Prokaryotic population dynamics and viral predation in marine succession experiment using metagenomics: the confinement effect.</title>
        <authorList>
            <person name="Haro-Moreno J.M."/>
            <person name="Rodriguez-Valera F."/>
            <person name="Lopez-Perez M."/>
        </authorList>
    </citation>
    <scope>NUCLEOTIDE SEQUENCE [LARGE SCALE GENOMIC DNA]</scope>
    <source>
        <strain evidence="7">MED-G163</strain>
    </source>
</reference>
<evidence type="ECO:0000256" key="6">
    <source>
        <dbReference type="SAM" id="MobiDB-lite"/>
    </source>
</evidence>
<dbReference type="Gene3D" id="3.40.1370.10">
    <property type="match status" value="1"/>
</dbReference>
<dbReference type="GO" id="GO:0003735">
    <property type="term" value="F:structural constituent of ribosome"/>
    <property type="evidence" value="ECO:0007669"/>
    <property type="project" value="InterPro"/>
</dbReference>
<keyword evidence="3 5" id="KW-0687">Ribonucleoprotein</keyword>
<keyword evidence="5" id="KW-0694">RNA-binding</keyword>
<comment type="function">
    <text evidence="5">Forms part of the polypeptide exit tunnel.</text>
</comment>
<dbReference type="AlphaFoldDB" id="A0A520MJW5"/>